<protein>
    <recommendedName>
        <fullName evidence="6">Protein kinase domain-containing protein</fullName>
    </recommendedName>
</protein>
<dbReference type="Proteomes" id="UP001497522">
    <property type="component" value="Chromosome 14"/>
</dbReference>
<dbReference type="PROSITE" id="PS50011">
    <property type="entry name" value="PROTEIN_KINASE_DOM"/>
    <property type="match status" value="1"/>
</dbReference>
<dbReference type="InterPro" id="IPR000719">
    <property type="entry name" value="Prot_kinase_dom"/>
</dbReference>
<dbReference type="InterPro" id="IPR051681">
    <property type="entry name" value="Ser/Thr_Kinases-Pseudokinases"/>
</dbReference>
<dbReference type="PANTHER" id="PTHR44329">
    <property type="entry name" value="SERINE/THREONINE-PROTEIN KINASE TNNI3K-RELATED"/>
    <property type="match status" value="1"/>
</dbReference>
<evidence type="ECO:0000256" key="5">
    <source>
        <dbReference type="PROSITE-ProRule" id="PRU10141"/>
    </source>
</evidence>
<evidence type="ECO:0000313" key="7">
    <source>
        <dbReference type="EMBL" id="CAK9864329.1"/>
    </source>
</evidence>
<name>A0ABP1AP54_9BRYO</name>
<dbReference type="PROSITE" id="PS00107">
    <property type="entry name" value="PROTEIN_KINASE_ATP"/>
    <property type="match status" value="1"/>
</dbReference>
<dbReference type="InterPro" id="IPR008271">
    <property type="entry name" value="Ser/Thr_kinase_AS"/>
</dbReference>
<evidence type="ECO:0000259" key="6">
    <source>
        <dbReference type="PROSITE" id="PS50011"/>
    </source>
</evidence>
<dbReference type="SUPFAM" id="SSF56112">
    <property type="entry name" value="Protein kinase-like (PK-like)"/>
    <property type="match status" value="1"/>
</dbReference>
<dbReference type="Gene3D" id="3.30.200.20">
    <property type="entry name" value="Phosphorylase Kinase, domain 1"/>
    <property type="match status" value="1"/>
</dbReference>
<gene>
    <name evidence="7" type="ORF">CSSPJE1EN2_LOCUS7324</name>
</gene>
<sequence>MNCLERITTFYFSQIWSFIQFMFFGGGREMESELELILVTMRKVEELTANIDQIQLNKQLCNYLGKQFTKTRTVLETSFASMSTLATTDQKKVLQEIHMVVKCGEALVQKCLCKESSWLDGAITLANVKEDVTEILLSLSWWTRVFKMTNADMIQAIPNTTKALKKHDHLLEKFLSASSSLQVAAKVDMENLLAKLKEVKDNHVDTSFPSPGGINNQEYILANYLLSQIRRDGKHLLKEVDTQLKEYTWLAFLGEGASADVGEVMWLNKKCALKIIRIPNIEKEKQEVTILKQCHHPHIVKFFWYWEDQKSYIMMEWMPKNLYTHIKAQVQGQPGTPFKLHVAIDIMLQVANAMRYLHNEKIVHRDLKTSNILVEPITGCLEGYLHVKLADFGTAKPYNMTETFSKQTPGQGTPIYAAPEILFEKPKVDQELKSPNFPPKADVWSFAMVCSEILTGEPPFEGEKRLTLRDKIMNQDLRPPLPNNCPDYLRSCITSCWQTSPKDRPNFSSICKHFMLAKAMSLGIFPLDISNHLFLEWNKTEKRFDVGVSVPVESASFPPKPFQSPSGHEMEVHEHNGQGYYLIGTNFTYYTNASKNMEIRGPPFNYKTGIYNKGLKTLEVNAIKSLFQPHQITIMEGSCWLEHINHFAYGSITGLFVDSQHLEGLKENEIEVVQGGYIGETCVHSIKPQIKKFSWGTMNSILPTSGELAGAFYSQGEDDIHYVYFYLEYGSHKPALISHLWRDDDLVFGNKENIALTSRNVLGNQIIEAHHQSKYITFTLSIS</sequence>
<dbReference type="Gene3D" id="1.10.510.10">
    <property type="entry name" value="Transferase(Phosphotransferase) domain 1"/>
    <property type="match status" value="1"/>
</dbReference>
<proteinExistence type="predicted"/>
<accession>A0ABP1AP54</accession>
<organism evidence="7 8">
    <name type="scientific">Sphagnum jensenii</name>
    <dbReference type="NCBI Taxonomy" id="128206"/>
    <lineage>
        <taxon>Eukaryota</taxon>
        <taxon>Viridiplantae</taxon>
        <taxon>Streptophyta</taxon>
        <taxon>Embryophyta</taxon>
        <taxon>Bryophyta</taxon>
        <taxon>Sphagnophytina</taxon>
        <taxon>Sphagnopsida</taxon>
        <taxon>Sphagnales</taxon>
        <taxon>Sphagnaceae</taxon>
        <taxon>Sphagnum</taxon>
    </lineage>
</organism>
<dbReference type="EMBL" id="OZ023715">
    <property type="protein sequence ID" value="CAK9864329.1"/>
    <property type="molecule type" value="Genomic_DNA"/>
</dbReference>
<keyword evidence="1" id="KW-0808">Transferase</keyword>
<evidence type="ECO:0000256" key="4">
    <source>
        <dbReference type="ARBA" id="ARBA00022840"/>
    </source>
</evidence>
<reference evidence="7" key="1">
    <citation type="submission" date="2024-03" db="EMBL/GenBank/DDBJ databases">
        <authorList>
            <consortium name="ELIXIR-Norway"/>
            <consortium name="Elixir Norway"/>
        </authorList>
    </citation>
    <scope>NUCLEOTIDE SEQUENCE</scope>
</reference>
<dbReference type="Pfam" id="PF00069">
    <property type="entry name" value="Pkinase"/>
    <property type="match status" value="1"/>
</dbReference>
<feature type="domain" description="Protein kinase" evidence="6">
    <location>
        <begin position="247"/>
        <end position="516"/>
    </location>
</feature>
<dbReference type="PANTHER" id="PTHR44329:SF260">
    <property type="entry name" value="PROTEIN KINASE DOMAIN-CONTAINING PROTEIN"/>
    <property type="match status" value="1"/>
</dbReference>
<feature type="binding site" evidence="5">
    <location>
        <position position="274"/>
    </location>
    <ligand>
        <name>ATP</name>
        <dbReference type="ChEBI" id="CHEBI:30616"/>
    </ligand>
</feature>
<keyword evidence="3" id="KW-0418">Kinase</keyword>
<evidence type="ECO:0000256" key="3">
    <source>
        <dbReference type="ARBA" id="ARBA00022777"/>
    </source>
</evidence>
<dbReference type="InterPro" id="IPR011009">
    <property type="entry name" value="Kinase-like_dom_sf"/>
</dbReference>
<keyword evidence="4 5" id="KW-0067">ATP-binding</keyword>
<evidence type="ECO:0000313" key="8">
    <source>
        <dbReference type="Proteomes" id="UP001497522"/>
    </source>
</evidence>
<keyword evidence="8" id="KW-1185">Reference proteome</keyword>
<evidence type="ECO:0000256" key="1">
    <source>
        <dbReference type="ARBA" id="ARBA00022679"/>
    </source>
</evidence>
<keyword evidence="2 5" id="KW-0547">Nucleotide-binding</keyword>
<dbReference type="SMART" id="SM00220">
    <property type="entry name" value="S_TKc"/>
    <property type="match status" value="1"/>
</dbReference>
<dbReference type="InterPro" id="IPR017441">
    <property type="entry name" value="Protein_kinase_ATP_BS"/>
</dbReference>
<dbReference type="PROSITE" id="PS00108">
    <property type="entry name" value="PROTEIN_KINASE_ST"/>
    <property type="match status" value="1"/>
</dbReference>
<evidence type="ECO:0000256" key="2">
    <source>
        <dbReference type="ARBA" id="ARBA00022741"/>
    </source>
</evidence>